<feature type="domain" description="G" evidence="1">
    <location>
        <begin position="84"/>
        <end position="195"/>
    </location>
</feature>
<accession>A0A815FBI9</accession>
<dbReference type="EMBL" id="CAJNOJ010000237">
    <property type="protein sequence ID" value="CAF1324244.1"/>
    <property type="molecule type" value="Genomic_DNA"/>
</dbReference>
<evidence type="ECO:0000313" key="3">
    <source>
        <dbReference type="Proteomes" id="UP000663852"/>
    </source>
</evidence>
<protein>
    <recommendedName>
        <fullName evidence="1">G domain-containing protein</fullName>
    </recommendedName>
</protein>
<dbReference type="Pfam" id="PF01926">
    <property type="entry name" value="MMR_HSR1"/>
    <property type="match status" value="1"/>
</dbReference>
<name>A0A815FBI9_ADIRI</name>
<dbReference type="OrthoDB" id="8954335at2759"/>
<dbReference type="Proteomes" id="UP000663852">
    <property type="component" value="Unassembled WGS sequence"/>
</dbReference>
<comment type="caution">
    <text evidence="2">The sequence shown here is derived from an EMBL/GenBank/DDBJ whole genome shotgun (WGS) entry which is preliminary data.</text>
</comment>
<gene>
    <name evidence="2" type="ORF">EDS130_LOCUS31834</name>
</gene>
<sequence>MSGITNGYLQINTSHAKQLALHQRKGSSLIYGYFKQFYSSIMNSDQSSKIVLDSCHSEDLQRDLAQDHYAKEIDSVLKRPVFNIVIMGPPRVGKSSLINAMCNDASLAEVGNSLDSCTKEMKKYELKCHKFQIEGFPPIEINIFDTPGVESWEDGDAENRFLEFIGKTNPICVFFCAAPGSFAKLPSLRKLLEYCKQRKIICALICTNMWSGKNRKKVIEELKNELKIFGDEREEQFHQVGSCTTHSVTFFGNGALCTAVNTAEYIDKDLGIQKPVQGVDELIESVMTLLDNTKLLGWCLTVLQNRNYSTIISQKVYGFLQLRFAELQSVRDMSASEIGKDILVLAVNTYLNSMRM</sequence>
<dbReference type="GO" id="GO:0005525">
    <property type="term" value="F:GTP binding"/>
    <property type="evidence" value="ECO:0007669"/>
    <property type="project" value="InterPro"/>
</dbReference>
<reference evidence="2" key="1">
    <citation type="submission" date="2021-02" db="EMBL/GenBank/DDBJ databases">
        <authorList>
            <person name="Nowell W R."/>
        </authorList>
    </citation>
    <scope>NUCLEOTIDE SEQUENCE</scope>
</reference>
<dbReference type="Gene3D" id="3.40.50.300">
    <property type="entry name" value="P-loop containing nucleotide triphosphate hydrolases"/>
    <property type="match status" value="1"/>
</dbReference>
<proteinExistence type="predicted"/>
<dbReference type="AlphaFoldDB" id="A0A815FBI9"/>
<organism evidence="2 3">
    <name type="scientific">Adineta ricciae</name>
    <name type="common">Rotifer</name>
    <dbReference type="NCBI Taxonomy" id="249248"/>
    <lineage>
        <taxon>Eukaryota</taxon>
        <taxon>Metazoa</taxon>
        <taxon>Spiralia</taxon>
        <taxon>Gnathifera</taxon>
        <taxon>Rotifera</taxon>
        <taxon>Eurotatoria</taxon>
        <taxon>Bdelloidea</taxon>
        <taxon>Adinetida</taxon>
        <taxon>Adinetidae</taxon>
        <taxon>Adineta</taxon>
    </lineage>
</organism>
<evidence type="ECO:0000313" key="2">
    <source>
        <dbReference type="EMBL" id="CAF1324244.1"/>
    </source>
</evidence>
<dbReference type="InterPro" id="IPR006073">
    <property type="entry name" value="GTP-bd"/>
</dbReference>
<dbReference type="CDD" id="cd00882">
    <property type="entry name" value="Ras_like_GTPase"/>
    <property type="match status" value="1"/>
</dbReference>
<dbReference type="SUPFAM" id="SSF52540">
    <property type="entry name" value="P-loop containing nucleoside triphosphate hydrolases"/>
    <property type="match status" value="1"/>
</dbReference>
<evidence type="ECO:0000259" key="1">
    <source>
        <dbReference type="Pfam" id="PF01926"/>
    </source>
</evidence>
<dbReference type="InterPro" id="IPR027417">
    <property type="entry name" value="P-loop_NTPase"/>
</dbReference>